<keyword evidence="2" id="KW-1185">Reference proteome</keyword>
<protein>
    <submittedName>
        <fullName evidence="1">Uncharacterized protein</fullName>
    </submittedName>
</protein>
<dbReference type="HOGENOM" id="CLU_525556_0_0_9"/>
<dbReference type="AlphaFoldDB" id="W8UB50"/>
<dbReference type="RefSeq" id="WP_025436866.1">
    <property type="nucleotide sequence ID" value="NZ_CP007453.1"/>
</dbReference>
<dbReference type="KEGG" id="eac:EAL2_808p05130"/>
<organism evidence="1 2">
    <name type="scientific">Peptoclostridium acidaminophilum DSM 3953</name>
    <dbReference type="NCBI Taxonomy" id="1286171"/>
    <lineage>
        <taxon>Bacteria</taxon>
        <taxon>Bacillati</taxon>
        <taxon>Bacillota</taxon>
        <taxon>Clostridia</taxon>
        <taxon>Peptostreptococcales</taxon>
        <taxon>Peptoclostridiaceae</taxon>
        <taxon>Peptoclostridium</taxon>
    </lineage>
</organism>
<gene>
    <name evidence="1" type="ORF">EAL2_808p05130</name>
</gene>
<geneLocation type="plasmid" evidence="1 2">
    <name>EAL2_808p</name>
</geneLocation>
<dbReference type="Proteomes" id="UP000019591">
    <property type="component" value="Plasmid EAL2_808p"/>
</dbReference>
<evidence type="ECO:0000313" key="1">
    <source>
        <dbReference type="EMBL" id="AHM58016.1"/>
    </source>
</evidence>
<dbReference type="EMBL" id="CP007453">
    <property type="protein sequence ID" value="AHM58016.1"/>
    <property type="molecule type" value="Genomic_DNA"/>
</dbReference>
<dbReference type="PATRIC" id="fig|1286171.3.peg.2695"/>
<dbReference type="OrthoDB" id="9995022at2"/>
<accession>W8UB50</accession>
<evidence type="ECO:0000313" key="2">
    <source>
        <dbReference type="Proteomes" id="UP000019591"/>
    </source>
</evidence>
<proteinExistence type="predicted"/>
<dbReference type="eggNOG" id="ENOG5033TD1">
    <property type="taxonomic scope" value="Bacteria"/>
</dbReference>
<reference evidence="1 2" key="1">
    <citation type="journal article" date="2014" name="Genome Announc.">
        <title>Complete Genome Sequence of Amino Acid-Utilizing Eubacterium acidaminophilum al-2 (DSM 3953).</title>
        <authorList>
            <person name="Poehlein A."/>
            <person name="Andreesen J.R."/>
            <person name="Daniel R."/>
        </authorList>
    </citation>
    <scope>NUCLEOTIDE SEQUENCE [LARGE SCALE GENOMIC DNA]</scope>
    <source>
        <strain evidence="1 2">DSM 3953</strain>
        <plasmid evidence="2">Plasmid EAL2_808p</plasmid>
    </source>
</reference>
<keyword evidence="1" id="KW-0614">Plasmid</keyword>
<sequence>MGRYEDNILEIIKKARETGELGDSVIFGTTSYEDFSEGELSYKLGEQAYMLEQEVRESDEQIQKYLSFAASKLGMLSILKEFANCAINMEHIGFQLNTYGSYKEYAELFYATDIQACGREFVEFVVSRYEKPYRESLDVDLHALDNAAVDFLMDYDKAEGLYRILGALSKTTSESVYNTIVDSAKSRMRELIKEHMVEHQLPSRVEAVMMPKVHISLDPFFFYHMLQKLEYYKFAAAFGNKNEKIGAICAQLSEVARKNSGLIDYYLHSKLYRGGIKRYVIDKAVQMKVEDSLRCIELKKTLLYLRMACKNPESMLIFIDEARTEVSFAEATKDASSIGFFKACKGSREPHAVDDVFIQGNRLIFNMALRKDANVKITFGKDMVQYRKYFEKQDEFNMYIVDMNSKCLEYEVVRFKLSHDQKLTILEFLESELAPAQPLVQHHNLSDEHVVGAITSLLKEYFEPEKKNDEIYDYIEKRYSIGTIDTSDIKLMREIYEYISRRYYIELLDGGISTSKIH</sequence>
<name>W8UB50_PEPAC</name>